<organism evidence="1 2">
    <name type="scientific">Echria macrotheca</name>
    <dbReference type="NCBI Taxonomy" id="438768"/>
    <lineage>
        <taxon>Eukaryota</taxon>
        <taxon>Fungi</taxon>
        <taxon>Dikarya</taxon>
        <taxon>Ascomycota</taxon>
        <taxon>Pezizomycotina</taxon>
        <taxon>Sordariomycetes</taxon>
        <taxon>Sordariomycetidae</taxon>
        <taxon>Sordariales</taxon>
        <taxon>Schizotheciaceae</taxon>
        <taxon>Echria</taxon>
    </lineage>
</organism>
<reference evidence="1" key="1">
    <citation type="submission" date="2023-06" db="EMBL/GenBank/DDBJ databases">
        <title>Genome-scale phylogeny and comparative genomics of the fungal order Sordariales.</title>
        <authorList>
            <consortium name="Lawrence Berkeley National Laboratory"/>
            <person name="Hensen N."/>
            <person name="Bonometti L."/>
            <person name="Westerberg I."/>
            <person name="Brannstrom I.O."/>
            <person name="Guillou S."/>
            <person name="Cros-Aarteil S."/>
            <person name="Calhoun S."/>
            <person name="Haridas S."/>
            <person name="Kuo A."/>
            <person name="Mondo S."/>
            <person name="Pangilinan J."/>
            <person name="Riley R."/>
            <person name="Labutti K."/>
            <person name="Andreopoulos B."/>
            <person name="Lipzen A."/>
            <person name="Chen C."/>
            <person name="Yanf M."/>
            <person name="Daum C."/>
            <person name="Ng V."/>
            <person name="Clum A."/>
            <person name="Steindorff A."/>
            <person name="Ohm R."/>
            <person name="Martin F."/>
            <person name="Silar P."/>
            <person name="Natvig D."/>
            <person name="Lalanne C."/>
            <person name="Gautier V."/>
            <person name="Ament-Velasquez S.L."/>
            <person name="Kruys A."/>
            <person name="Hutchinson M.I."/>
            <person name="Powell A.J."/>
            <person name="Barry K."/>
            <person name="Miller A.N."/>
            <person name="Grigoriev I.V."/>
            <person name="Debuchy R."/>
            <person name="Gladieux P."/>
            <person name="Thoren M.H."/>
            <person name="Johannesson H."/>
        </authorList>
    </citation>
    <scope>NUCLEOTIDE SEQUENCE</scope>
    <source>
        <strain evidence="1">PSN4</strain>
    </source>
</reference>
<sequence>MWELREPPGNKRTLWWLTKRQHLRVAFVLVCRPRWATDCVPVCTRRRRDAGNVIPVTDTNGFDCMTSREWLTARSTNTIRWMARPATMAVLQRSFCQGRRWLSSLALHQPPTELPEQAFLRGREGWSWCGWRERKRETQRYTIMNMPRFGQRNAKACTGTGGRNTLASPITDGLQVLGCCWMLAKADSTVVFRPLSAKSPTPRLVRPLVPCKLP</sequence>
<accession>A0AAJ0B6V5</accession>
<proteinExistence type="predicted"/>
<evidence type="ECO:0000313" key="1">
    <source>
        <dbReference type="EMBL" id="KAK1751503.1"/>
    </source>
</evidence>
<dbReference type="Proteomes" id="UP001239445">
    <property type="component" value="Unassembled WGS sequence"/>
</dbReference>
<dbReference type="AlphaFoldDB" id="A0AAJ0B6V5"/>
<gene>
    <name evidence="1" type="ORF">QBC47DRAFT_82679</name>
</gene>
<protein>
    <submittedName>
        <fullName evidence="1">Uncharacterized protein</fullName>
    </submittedName>
</protein>
<comment type="caution">
    <text evidence="1">The sequence shown here is derived from an EMBL/GenBank/DDBJ whole genome shotgun (WGS) entry which is preliminary data.</text>
</comment>
<keyword evidence="2" id="KW-1185">Reference proteome</keyword>
<dbReference type="EMBL" id="MU839842">
    <property type="protein sequence ID" value="KAK1751503.1"/>
    <property type="molecule type" value="Genomic_DNA"/>
</dbReference>
<name>A0AAJ0B6V5_9PEZI</name>
<evidence type="ECO:0000313" key="2">
    <source>
        <dbReference type="Proteomes" id="UP001239445"/>
    </source>
</evidence>